<dbReference type="EMBL" id="CP047897">
    <property type="protein sequence ID" value="QHL86378.1"/>
    <property type="molecule type" value="Genomic_DNA"/>
</dbReference>
<name>A0A6P1NWR4_9BACT</name>
<evidence type="ECO:0000256" key="1">
    <source>
        <dbReference type="SAM" id="SignalP"/>
    </source>
</evidence>
<dbReference type="Proteomes" id="UP000464214">
    <property type="component" value="Chromosome"/>
</dbReference>
<evidence type="ECO:0000313" key="2">
    <source>
        <dbReference type="EMBL" id="QHL86378.1"/>
    </source>
</evidence>
<dbReference type="AlphaFoldDB" id="A0A6P1NWR4"/>
<feature type="chain" id="PRO_5027029268" evidence="1">
    <location>
        <begin position="25"/>
        <end position="248"/>
    </location>
</feature>
<protein>
    <submittedName>
        <fullName evidence="2">Uncharacterized protein</fullName>
    </submittedName>
</protein>
<evidence type="ECO:0000313" key="3">
    <source>
        <dbReference type="Proteomes" id="UP000464214"/>
    </source>
</evidence>
<dbReference type="KEGG" id="nib:GU926_02530"/>
<gene>
    <name evidence="2" type="ORF">GU926_02530</name>
</gene>
<dbReference type="RefSeq" id="WP_160688712.1">
    <property type="nucleotide sequence ID" value="NZ_CP047897.1"/>
</dbReference>
<sequence>MIQSFKKLLLSGAVAILASSSAFAQGPVSGIAAQSNVNAAAGGAVFRTFDGRFEGIKGNPFFVNAWLPGSITIKKNNAGSTEEFKNLKVKYDVHGNQLAAVVPETKDTILINADVVSTFKVDMPLYNNLVEFRTFAEARALDPKLSSIFFAVLYDGNTKLVKGVSKRLVKADYKGAYSGGNAYDELVDETQYYLVTGKNMVKTKLTRKALLDAMPAQQEVLKAYIASQKLAMNSEADFIKVLTYRDSL</sequence>
<feature type="signal peptide" evidence="1">
    <location>
        <begin position="1"/>
        <end position="24"/>
    </location>
</feature>
<proteinExistence type="predicted"/>
<reference evidence="2 3" key="1">
    <citation type="submission" date="2020-01" db="EMBL/GenBank/DDBJ databases">
        <authorList>
            <person name="Kim M."/>
        </authorList>
    </citation>
    <scope>NUCLEOTIDE SEQUENCE [LARGE SCALE GENOMIC DNA]</scope>
    <source>
        <strain evidence="2 3">BT10</strain>
    </source>
</reference>
<keyword evidence="3" id="KW-1185">Reference proteome</keyword>
<accession>A0A6P1NWR4</accession>
<keyword evidence="1" id="KW-0732">Signal</keyword>
<organism evidence="2 3">
    <name type="scientific">Nibribacter ruber</name>
    <dbReference type="NCBI Taxonomy" id="2698458"/>
    <lineage>
        <taxon>Bacteria</taxon>
        <taxon>Pseudomonadati</taxon>
        <taxon>Bacteroidota</taxon>
        <taxon>Cytophagia</taxon>
        <taxon>Cytophagales</taxon>
        <taxon>Hymenobacteraceae</taxon>
        <taxon>Nibribacter</taxon>
    </lineage>
</organism>